<accession>A0A317W904</accession>
<proteinExistence type="predicted"/>
<organism evidence="2 3">
    <name type="scientific">Aspergillus eucalypticola (strain CBS 122712 / IBT 29274)</name>
    <dbReference type="NCBI Taxonomy" id="1448314"/>
    <lineage>
        <taxon>Eukaryota</taxon>
        <taxon>Fungi</taxon>
        <taxon>Dikarya</taxon>
        <taxon>Ascomycota</taxon>
        <taxon>Pezizomycotina</taxon>
        <taxon>Eurotiomycetes</taxon>
        <taxon>Eurotiomycetidae</taxon>
        <taxon>Eurotiales</taxon>
        <taxon>Aspergillaceae</taxon>
        <taxon>Aspergillus</taxon>
        <taxon>Aspergillus subgen. Circumdati</taxon>
    </lineage>
</organism>
<dbReference type="EMBL" id="MSFU01000003">
    <property type="protein sequence ID" value="PWY82629.1"/>
    <property type="molecule type" value="Genomic_DNA"/>
</dbReference>
<dbReference type="AlphaFoldDB" id="A0A317W904"/>
<gene>
    <name evidence="2" type="ORF">BO83DRAFT_133765</name>
</gene>
<evidence type="ECO:0000313" key="2">
    <source>
        <dbReference type="EMBL" id="PWY82629.1"/>
    </source>
</evidence>
<feature type="transmembrane region" description="Helical" evidence="1">
    <location>
        <begin position="49"/>
        <end position="67"/>
    </location>
</feature>
<protein>
    <submittedName>
        <fullName evidence="2">Uncharacterized protein</fullName>
    </submittedName>
</protein>
<keyword evidence="3" id="KW-1185">Reference proteome</keyword>
<keyword evidence="1" id="KW-0812">Transmembrane</keyword>
<sequence length="82" mass="9559">MDGWMDGCTRINRGEGWLHTKDMAVHVWTGVDVEFFICLLAAYKLGGYFLFFFHLFVFFLIDVVSHYEFSSLAGHGVSLYYY</sequence>
<dbReference type="VEuPathDB" id="FungiDB:BO83DRAFT_133765"/>
<evidence type="ECO:0000313" key="3">
    <source>
        <dbReference type="Proteomes" id="UP000246171"/>
    </source>
</evidence>
<name>A0A317W904_ASPEC</name>
<comment type="caution">
    <text evidence="2">The sequence shown here is derived from an EMBL/GenBank/DDBJ whole genome shotgun (WGS) entry which is preliminary data.</text>
</comment>
<keyword evidence="1" id="KW-1133">Transmembrane helix</keyword>
<dbReference type="RefSeq" id="XP_025392292.1">
    <property type="nucleotide sequence ID" value="XM_025526118.1"/>
</dbReference>
<dbReference type="Proteomes" id="UP000246171">
    <property type="component" value="Unassembled WGS sequence"/>
</dbReference>
<reference evidence="2" key="1">
    <citation type="submission" date="2016-12" db="EMBL/GenBank/DDBJ databases">
        <title>The genomes of Aspergillus section Nigri reveals drivers in fungal speciation.</title>
        <authorList>
            <consortium name="DOE Joint Genome Institute"/>
            <person name="Vesth T.C."/>
            <person name="Nybo J."/>
            <person name="Theobald S."/>
            <person name="Brandl J."/>
            <person name="Frisvad J.C."/>
            <person name="Nielsen K.F."/>
            <person name="Lyhne E.K."/>
            <person name="Kogle M.E."/>
            <person name="Kuo A."/>
            <person name="Riley R."/>
            <person name="Clum A."/>
            <person name="Nolan M."/>
            <person name="Lipzen A."/>
            <person name="Salamov A."/>
            <person name="Henrissat B."/>
            <person name="Wiebenga A."/>
            <person name="De vries R.P."/>
            <person name="Grigoriev I.V."/>
            <person name="Mortensen U.H."/>
            <person name="Andersen M.R."/>
            <person name="Baker S.E."/>
        </authorList>
    </citation>
    <scope>NUCLEOTIDE SEQUENCE</scope>
    <source>
        <strain evidence="2">CBS 122712</strain>
    </source>
</reference>
<keyword evidence="1" id="KW-0472">Membrane</keyword>
<evidence type="ECO:0000256" key="1">
    <source>
        <dbReference type="SAM" id="Phobius"/>
    </source>
</evidence>
<dbReference type="GeneID" id="37048080"/>